<name>A0A815R967_9BILA</name>
<dbReference type="PANTHER" id="PTHR15999:SF2">
    <property type="entry name" value="ZINC FINGER CW-TYPE PWWP DOMAIN PROTEIN 1"/>
    <property type="match status" value="1"/>
</dbReference>
<accession>A0A815R967</accession>
<dbReference type="InterPro" id="IPR042778">
    <property type="entry name" value="ZCWPW1/ZCWPW2"/>
</dbReference>
<dbReference type="InterPro" id="IPR000313">
    <property type="entry name" value="PWWP_dom"/>
</dbReference>
<dbReference type="GO" id="GO:0005634">
    <property type="term" value="C:nucleus"/>
    <property type="evidence" value="ECO:0007669"/>
    <property type="project" value="TreeGrafter"/>
</dbReference>
<evidence type="ECO:0000259" key="1">
    <source>
        <dbReference type="PROSITE" id="PS50812"/>
    </source>
</evidence>
<dbReference type="PANTHER" id="PTHR15999">
    <property type="entry name" value="ZINC FINGER CW-TYPE PWWP DOMAIN PROTEIN 1"/>
    <property type="match status" value="1"/>
</dbReference>
<dbReference type="SUPFAM" id="SSF63748">
    <property type="entry name" value="Tudor/PWWP/MBT"/>
    <property type="match status" value="2"/>
</dbReference>
<dbReference type="Proteomes" id="UP000663889">
    <property type="component" value="Unassembled WGS sequence"/>
</dbReference>
<feature type="domain" description="PWWP" evidence="1">
    <location>
        <begin position="212"/>
        <end position="289"/>
    </location>
</feature>
<dbReference type="SMART" id="SM00293">
    <property type="entry name" value="PWWP"/>
    <property type="match status" value="2"/>
</dbReference>
<comment type="caution">
    <text evidence="2">The sequence shown here is derived from an EMBL/GenBank/DDBJ whole genome shotgun (WGS) entry which is preliminary data.</text>
</comment>
<dbReference type="PROSITE" id="PS50812">
    <property type="entry name" value="PWWP"/>
    <property type="match status" value="2"/>
</dbReference>
<dbReference type="AlphaFoldDB" id="A0A815R967"/>
<evidence type="ECO:0000313" key="2">
    <source>
        <dbReference type="EMBL" id="CAF1473955.1"/>
    </source>
</evidence>
<dbReference type="Gene3D" id="2.30.30.140">
    <property type="match status" value="2"/>
</dbReference>
<sequence>MTNSSDKHKDQIKRKQVDDNILESSIFDILENDFQIGDIVWAKLNGLSWWPSFVYGCFSDNWRYVKPMSKPGLSTKKQYFVYCLGSHSQHAWVHQACLFRYKGLEEFLNYSETRAEQATTKPTEEQIRKRFSVKMPENLHSLWKQAIKEADEILGLPINLRKNVFEKMLHSLLAGTKYSLPRQDNDQIKRKQFDDDILESSIFDILENDFQIGDIVWAKLNGLSWWPSFVYGCFSDNWRYVKPMSKPGLSTKKQYFVYCLGPHFKHAWVHQACLFRYKGLEQFLNYSENRSQQTTTKEQIRKRFNVKIPENLHSLWKEAIKEADEILSLPINLRINVFEKMLHSLLAGTKYSLPRQETQRTASSDHISIDTSINDEQQLQVKSNEIDQSLNIQSKSFLIPTVNEIDNDVVIVKINAPTSISLTTAICHFLDKGIPSLTIYEEIRLVNGLINHQLGILLTLTDAQLYVEQYVINIATMNYNHRMLFVQSDFFYDFLLKYPQIILKHRQWFKDFKQTLIPINSDKIQLKKWQLATLLHAHMNLEQSFH</sequence>
<feature type="domain" description="PWWP" evidence="1">
    <location>
        <begin position="36"/>
        <end position="104"/>
    </location>
</feature>
<reference evidence="2" key="1">
    <citation type="submission" date="2021-02" db="EMBL/GenBank/DDBJ databases">
        <authorList>
            <person name="Nowell W R."/>
        </authorList>
    </citation>
    <scope>NUCLEOTIDE SEQUENCE</scope>
</reference>
<protein>
    <recommendedName>
        <fullName evidence="1">PWWP domain-containing protein</fullName>
    </recommendedName>
</protein>
<dbReference type="EMBL" id="CAJNOU010005311">
    <property type="protein sequence ID" value="CAF1473955.1"/>
    <property type="molecule type" value="Genomic_DNA"/>
</dbReference>
<dbReference type="Pfam" id="PF00855">
    <property type="entry name" value="PWWP"/>
    <property type="match status" value="2"/>
</dbReference>
<organism evidence="2 3">
    <name type="scientific">Rotaria sordida</name>
    <dbReference type="NCBI Taxonomy" id="392033"/>
    <lineage>
        <taxon>Eukaryota</taxon>
        <taxon>Metazoa</taxon>
        <taxon>Spiralia</taxon>
        <taxon>Gnathifera</taxon>
        <taxon>Rotifera</taxon>
        <taxon>Eurotatoria</taxon>
        <taxon>Bdelloidea</taxon>
        <taxon>Philodinida</taxon>
        <taxon>Philodinidae</taxon>
        <taxon>Rotaria</taxon>
    </lineage>
</organism>
<evidence type="ECO:0000313" key="3">
    <source>
        <dbReference type="Proteomes" id="UP000663889"/>
    </source>
</evidence>
<proteinExistence type="predicted"/>
<gene>
    <name evidence="2" type="ORF">SEV965_LOCUS34781</name>
</gene>